<gene>
    <name evidence="9" type="primary">LOC140036607</name>
</gene>
<dbReference type="GeneID" id="140036607"/>
<proteinExistence type="inferred from homology"/>
<feature type="transmembrane region" description="Helical" evidence="6">
    <location>
        <begin position="162"/>
        <end position="182"/>
    </location>
</feature>
<comment type="subcellular location">
    <subcellularLocation>
        <location evidence="1">Membrane</location>
        <topology evidence="1">Multi-pass membrane protein</topology>
    </subcellularLocation>
</comment>
<evidence type="ECO:0000256" key="6">
    <source>
        <dbReference type="SAM" id="Phobius"/>
    </source>
</evidence>
<dbReference type="InterPro" id="IPR001104">
    <property type="entry name" value="3-oxo-5_a-steroid_4-DH_C"/>
</dbReference>
<evidence type="ECO:0000259" key="7">
    <source>
        <dbReference type="Pfam" id="PF02544"/>
    </source>
</evidence>
<dbReference type="RefSeq" id="XP_071934712.1">
    <property type="nucleotide sequence ID" value="XM_072078611.1"/>
</dbReference>
<evidence type="ECO:0000256" key="4">
    <source>
        <dbReference type="ARBA" id="ARBA00022989"/>
    </source>
</evidence>
<dbReference type="PANTHER" id="PTHR10556:SF35">
    <property type="entry name" value="3-OXO-5-ALPHA-STEROID 4-DEHYDROGENASE FAMILY PROTEIN"/>
    <property type="match status" value="1"/>
</dbReference>
<feature type="transmembrane region" description="Helical" evidence="6">
    <location>
        <begin position="71"/>
        <end position="92"/>
    </location>
</feature>
<comment type="similarity">
    <text evidence="2">Belongs to the steroid 5-alpha reductase family.</text>
</comment>
<evidence type="ECO:0000256" key="2">
    <source>
        <dbReference type="ARBA" id="ARBA00007742"/>
    </source>
</evidence>
<evidence type="ECO:0000313" key="8">
    <source>
        <dbReference type="Proteomes" id="UP001652660"/>
    </source>
</evidence>
<dbReference type="PANTHER" id="PTHR10556">
    <property type="entry name" value="3-OXO-5-ALPHA-STEROID 4-DEHYDROGENASE"/>
    <property type="match status" value="1"/>
</dbReference>
<evidence type="ECO:0000256" key="3">
    <source>
        <dbReference type="ARBA" id="ARBA00022692"/>
    </source>
</evidence>
<keyword evidence="5 6" id="KW-0472">Membrane</keyword>
<evidence type="ECO:0000313" key="9">
    <source>
        <dbReference type="RefSeq" id="XP_071934712.1"/>
    </source>
</evidence>
<evidence type="ECO:0000256" key="5">
    <source>
        <dbReference type="ARBA" id="ARBA00023136"/>
    </source>
</evidence>
<dbReference type="PROSITE" id="PS50244">
    <property type="entry name" value="S5A_REDUCTASE"/>
    <property type="match status" value="1"/>
</dbReference>
<organism evidence="8 9">
    <name type="scientific">Coffea arabica</name>
    <name type="common">Arabian coffee</name>
    <dbReference type="NCBI Taxonomy" id="13443"/>
    <lineage>
        <taxon>Eukaryota</taxon>
        <taxon>Viridiplantae</taxon>
        <taxon>Streptophyta</taxon>
        <taxon>Embryophyta</taxon>
        <taxon>Tracheophyta</taxon>
        <taxon>Spermatophyta</taxon>
        <taxon>Magnoliopsida</taxon>
        <taxon>eudicotyledons</taxon>
        <taxon>Gunneridae</taxon>
        <taxon>Pentapetalae</taxon>
        <taxon>asterids</taxon>
        <taxon>lamiids</taxon>
        <taxon>Gentianales</taxon>
        <taxon>Rubiaceae</taxon>
        <taxon>Ixoroideae</taxon>
        <taxon>Gardenieae complex</taxon>
        <taxon>Bertiereae - Coffeeae clade</taxon>
        <taxon>Coffeeae</taxon>
        <taxon>Coffea</taxon>
    </lineage>
</organism>
<feature type="domain" description="3-oxo-5-alpha-steroid 4-dehydrogenase C-terminal" evidence="7">
    <location>
        <begin position="163"/>
        <end position="272"/>
    </location>
</feature>
<dbReference type="InterPro" id="IPR039357">
    <property type="entry name" value="SRD5A/TECR"/>
</dbReference>
<protein>
    <recommendedName>
        <fullName evidence="7">3-oxo-5-alpha-steroid 4-dehydrogenase C-terminal domain-containing protein</fullName>
    </recommendedName>
</protein>
<feature type="transmembrane region" description="Helical" evidence="6">
    <location>
        <begin position="229"/>
        <end position="248"/>
    </location>
</feature>
<name>A0ABM4WSF2_COFAR</name>
<feature type="transmembrane region" description="Helical" evidence="6">
    <location>
        <begin position="18"/>
        <end position="36"/>
    </location>
</feature>
<keyword evidence="8" id="KW-1185">Reference proteome</keyword>
<evidence type="ECO:0000256" key="1">
    <source>
        <dbReference type="ARBA" id="ARBA00004141"/>
    </source>
</evidence>
<dbReference type="Pfam" id="PF02544">
    <property type="entry name" value="Steroid_dh"/>
    <property type="match status" value="1"/>
</dbReference>
<keyword evidence="3 6" id="KW-0812">Transmembrane</keyword>
<reference evidence="9" key="1">
    <citation type="submission" date="2025-08" db="UniProtKB">
        <authorList>
            <consortium name="RefSeq"/>
        </authorList>
    </citation>
    <scope>IDENTIFICATION</scope>
    <source>
        <tissue evidence="9">Leaves</tissue>
    </source>
</reference>
<dbReference type="Gene3D" id="1.20.120.1630">
    <property type="match status" value="1"/>
</dbReference>
<sequence>MGLPEILLSFLYPPPPSIFISAMSVISFASLTNAGFQEIKGKHMRYSKFFNVGASVTGDNKQKKAEFSGRTGMLIAYTPAFLAGVASFALVPLDGLRFTLLCSALTIHFLKRLFEVLFVHKYSGVTEVETAITISMSYFLSTASMIYAQHLTSGLPEPPIDLKHFGILLFVLGISGNFYHHYLLSKLRTEGGDNKYKIPHGGLFDLVICPHYLFEILGFIGVSCISQNLYAFSYTFGTMFYLLGRSYATRRWYQSKFDNFSENTKAVIPYIF</sequence>
<feature type="transmembrane region" description="Helical" evidence="6">
    <location>
        <begin position="203"/>
        <end position="223"/>
    </location>
</feature>
<keyword evidence="4 6" id="KW-1133">Transmembrane helix</keyword>
<dbReference type="Proteomes" id="UP001652660">
    <property type="component" value="Chromosome 2e"/>
</dbReference>
<accession>A0ABM4WSF2</accession>